<evidence type="ECO:0000256" key="7">
    <source>
        <dbReference type="RuleBase" id="RU361277"/>
    </source>
</evidence>
<dbReference type="EMBL" id="JAPZBU010000008">
    <property type="protein sequence ID" value="KAJ5392117.1"/>
    <property type="molecule type" value="Genomic_DNA"/>
</dbReference>
<comment type="similarity">
    <text evidence="2 7">Belongs to the zinc-containing alcohol dehydrogenase family.</text>
</comment>
<dbReference type="FunFam" id="3.40.50.720:FF:000039">
    <property type="entry name" value="Alcohol dehydrogenase AdhP"/>
    <property type="match status" value="1"/>
</dbReference>
<evidence type="ECO:0000256" key="1">
    <source>
        <dbReference type="ARBA" id="ARBA00001947"/>
    </source>
</evidence>
<evidence type="ECO:0000256" key="4">
    <source>
        <dbReference type="ARBA" id="ARBA00022833"/>
    </source>
</evidence>
<keyword evidence="6" id="KW-0520">NAD</keyword>
<evidence type="ECO:0000256" key="3">
    <source>
        <dbReference type="ARBA" id="ARBA00022723"/>
    </source>
</evidence>
<keyword evidence="3 7" id="KW-0479">Metal-binding</keyword>
<dbReference type="Gene3D" id="3.90.180.10">
    <property type="entry name" value="Medium-chain alcohol dehydrogenases, catalytic domain"/>
    <property type="match status" value="1"/>
</dbReference>
<dbReference type="InterPro" id="IPR020843">
    <property type="entry name" value="ER"/>
</dbReference>
<comment type="caution">
    <text evidence="9">The sequence shown here is derived from an EMBL/GenBank/DDBJ whole genome shotgun (WGS) entry which is preliminary data.</text>
</comment>
<keyword evidence="5" id="KW-0560">Oxidoreductase</keyword>
<dbReference type="InterPro" id="IPR002328">
    <property type="entry name" value="ADH_Zn_CS"/>
</dbReference>
<dbReference type="Gene3D" id="3.40.50.720">
    <property type="entry name" value="NAD(P)-binding Rossmann-like Domain"/>
    <property type="match status" value="1"/>
</dbReference>
<accession>A0A9W9VZF7</accession>
<dbReference type="SUPFAM" id="SSF50129">
    <property type="entry name" value="GroES-like"/>
    <property type="match status" value="1"/>
</dbReference>
<dbReference type="GO" id="GO:0008270">
    <property type="term" value="F:zinc ion binding"/>
    <property type="evidence" value="ECO:0007669"/>
    <property type="project" value="InterPro"/>
</dbReference>
<evidence type="ECO:0000313" key="9">
    <source>
        <dbReference type="EMBL" id="KAJ5392117.1"/>
    </source>
</evidence>
<dbReference type="InterPro" id="IPR013154">
    <property type="entry name" value="ADH-like_N"/>
</dbReference>
<dbReference type="GeneID" id="81371224"/>
<dbReference type="PANTHER" id="PTHR42940:SF5">
    <property type="entry name" value="ALCOHOL DEHYDROGENASE 2"/>
    <property type="match status" value="1"/>
</dbReference>
<name>A0A9W9VZF7_9EURO</name>
<dbReference type="GO" id="GO:0005737">
    <property type="term" value="C:cytoplasm"/>
    <property type="evidence" value="ECO:0007669"/>
    <property type="project" value="TreeGrafter"/>
</dbReference>
<keyword evidence="4 7" id="KW-0862">Zinc</keyword>
<organism evidence="9 10">
    <name type="scientific">Penicillium cosmopolitanum</name>
    <dbReference type="NCBI Taxonomy" id="1131564"/>
    <lineage>
        <taxon>Eukaryota</taxon>
        <taxon>Fungi</taxon>
        <taxon>Dikarya</taxon>
        <taxon>Ascomycota</taxon>
        <taxon>Pezizomycotina</taxon>
        <taxon>Eurotiomycetes</taxon>
        <taxon>Eurotiomycetidae</taxon>
        <taxon>Eurotiales</taxon>
        <taxon>Aspergillaceae</taxon>
        <taxon>Penicillium</taxon>
    </lineage>
</organism>
<dbReference type="Proteomes" id="UP001147747">
    <property type="component" value="Unassembled WGS sequence"/>
</dbReference>
<dbReference type="InterPro" id="IPR011032">
    <property type="entry name" value="GroES-like_sf"/>
</dbReference>
<dbReference type="RefSeq" id="XP_056487795.1">
    <property type="nucleotide sequence ID" value="XM_056632244.1"/>
</dbReference>
<proteinExistence type="inferred from homology"/>
<dbReference type="PROSITE" id="PS00059">
    <property type="entry name" value="ADH_ZINC"/>
    <property type="match status" value="1"/>
</dbReference>
<dbReference type="InterPro" id="IPR036291">
    <property type="entry name" value="NAD(P)-bd_dom_sf"/>
</dbReference>
<dbReference type="PANTHER" id="PTHR42940">
    <property type="entry name" value="ALCOHOL DEHYDROGENASE 1-RELATED"/>
    <property type="match status" value="1"/>
</dbReference>
<evidence type="ECO:0000256" key="2">
    <source>
        <dbReference type="ARBA" id="ARBA00008072"/>
    </source>
</evidence>
<reference evidence="9" key="1">
    <citation type="submission" date="2022-12" db="EMBL/GenBank/DDBJ databases">
        <authorList>
            <person name="Petersen C."/>
        </authorList>
    </citation>
    <scope>NUCLEOTIDE SEQUENCE</scope>
    <source>
        <strain evidence="9">IBT 29677</strain>
    </source>
</reference>
<evidence type="ECO:0000256" key="5">
    <source>
        <dbReference type="ARBA" id="ARBA00023002"/>
    </source>
</evidence>
<keyword evidence="10" id="KW-1185">Reference proteome</keyword>
<dbReference type="OrthoDB" id="1879366at2759"/>
<feature type="domain" description="Enoyl reductase (ER)" evidence="8">
    <location>
        <begin position="17"/>
        <end position="361"/>
    </location>
</feature>
<dbReference type="SMART" id="SM00829">
    <property type="entry name" value="PKS_ER"/>
    <property type="match status" value="1"/>
</dbReference>
<evidence type="ECO:0000259" key="8">
    <source>
        <dbReference type="SMART" id="SM00829"/>
    </source>
</evidence>
<gene>
    <name evidence="9" type="ORF">N7509_007607</name>
</gene>
<dbReference type="Pfam" id="PF00107">
    <property type="entry name" value="ADH_zinc_N"/>
    <property type="match status" value="1"/>
</dbReference>
<dbReference type="CDD" id="cd08297">
    <property type="entry name" value="CAD3"/>
    <property type="match status" value="1"/>
</dbReference>
<comment type="cofactor">
    <cofactor evidence="1 7">
        <name>Zn(2+)</name>
        <dbReference type="ChEBI" id="CHEBI:29105"/>
    </cofactor>
</comment>
<evidence type="ECO:0000313" key="10">
    <source>
        <dbReference type="Proteomes" id="UP001147747"/>
    </source>
</evidence>
<protein>
    <recommendedName>
        <fullName evidence="8">Enoyl reductase (ER) domain-containing protein</fullName>
    </recommendedName>
</protein>
<evidence type="ECO:0000256" key="6">
    <source>
        <dbReference type="ARBA" id="ARBA00023027"/>
    </source>
</evidence>
<sequence>MVEIPKKQKAVVFDQPGTVSTKVVEIDVPEPGSGEVLINLTHSGVCHSDYGIMTNTWSMLPFPTQPGQVGGHEGVGKIVKLGAGAESSGLKVGDRVGIKWVSSACGNCQPCQVGCDGLCFNQKVSGYYTPGTFQQYALGPANYVTPIPDDLDSAQAAPMLCAGVTVYAALKRSNSKPGQFVIISGAGGGLGHIAVQLASKGMGLRVIGIDHGSKAELVKASGAEHFIDITQFPTDDEGAALQKHVQSLTDGLGAHAAVVCTAANAAYAQALPLLRFNGTLVCVGIPEHEPKAIATAFPSSFINKHYTITGSAVGNRTEAIETMKFAARGIIKAHYRVEKMDALTSVFQEMAEGKLQGRVVLDLSG</sequence>
<dbReference type="Pfam" id="PF08240">
    <property type="entry name" value="ADH_N"/>
    <property type="match status" value="1"/>
</dbReference>
<reference evidence="9" key="2">
    <citation type="journal article" date="2023" name="IMA Fungus">
        <title>Comparative genomic study of the Penicillium genus elucidates a diverse pangenome and 15 lateral gene transfer events.</title>
        <authorList>
            <person name="Petersen C."/>
            <person name="Sorensen T."/>
            <person name="Nielsen M.R."/>
            <person name="Sondergaard T.E."/>
            <person name="Sorensen J.L."/>
            <person name="Fitzpatrick D.A."/>
            <person name="Frisvad J.C."/>
            <person name="Nielsen K.L."/>
        </authorList>
    </citation>
    <scope>NUCLEOTIDE SEQUENCE</scope>
    <source>
        <strain evidence="9">IBT 29677</strain>
    </source>
</reference>
<dbReference type="GO" id="GO:0004022">
    <property type="term" value="F:alcohol dehydrogenase (NAD+) activity"/>
    <property type="evidence" value="ECO:0007669"/>
    <property type="project" value="TreeGrafter"/>
</dbReference>
<dbReference type="AlphaFoldDB" id="A0A9W9VZF7"/>
<dbReference type="InterPro" id="IPR013149">
    <property type="entry name" value="ADH-like_C"/>
</dbReference>
<dbReference type="SUPFAM" id="SSF51735">
    <property type="entry name" value="NAD(P)-binding Rossmann-fold domains"/>
    <property type="match status" value="1"/>
</dbReference>